<dbReference type="RefSeq" id="WP_074482186.1">
    <property type="nucleotide sequence ID" value="NZ_FNJK01000002.1"/>
</dbReference>
<keyword evidence="2" id="KW-0808">Transferase</keyword>
<dbReference type="Gene3D" id="3.40.250.10">
    <property type="entry name" value="Rhodanese-like domain"/>
    <property type="match status" value="1"/>
</dbReference>
<dbReference type="CDD" id="cd00158">
    <property type="entry name" value="RHOD"/>
    <property type="match status" value="1"/>
</dbReference>
<evidence type="ECO:0000259" key="1">
    <source>
        <dbReference type="PROSITE" id="PS50206"/>
    </source>
</evidence>
<dbReference type="SUPFAM" id="SSF52821">
    <property type="entry name" value="Rhodanese/Cell cycle control phosphatase"/>
    <property type="match status" value="1"/>
</dbReference>
<protein>
    <submittedName>
        <fullName evidence="2">Rhodanese-related sulfurtransferase</fullName>
    </submittedName>
</protein>
<organism evidence="2 3">
    <name type="scientific">Streptococcus equinus</name>
    <name type="common">Streptococcus bovis</name>
    <dbReference type="NCBI Taxonomy" id="1335"/>
    <lineage>
        <taxon>Bacteria</taxon>
        <taxon>Bacillati</taxon>
        <taxon>Bacillota</taxon>
        <taxon>Bacilli</taxon>
        <taxon>Lactobacillales</taxon>
        <taxon>Streptococcaceae</taxon>
        <taxon>Streptococcus</taxon>
    </lineage>
</organism>
<reference evidence="2 3" key="1">
    <citation type="submission" date="2016-10" db="EMBL/GenBank/DDBJ databases">
        <authorList>
            <person name="de Groot N.N."/>
        </authorList>
    </citation>
    <scope>NUCLEOTIDE SEQUENCE [LARGE SCALE GENOMIC DNA]</scope>
    <source>
        <strain evidence="2 3">Sb04</strain>
    </source>
</reference>
<dbReference type="InterPro" id="IPR050229">
    <property type="entry name" value="GlpE_sulfurtransferase"/>
</dbReference>
<dbReference type="PANTHER" id="PTHR43031:SF17">
    <property type="entry name" value="SULFURTRANSFERASE YTWF-RELATED"/>
    <property type="match status" value="1"/>
</dbReference>
<evidence type="ECO:0000313" key="2">
    <source>
        <dbReference type="EMBL" id="SDO82969.1"/>
    </source>
</evidence>
<dbReference type="EMBL" id="FNJK01000002">
    <property type="protein sequence ID" value="SDO82969.1"/>
    <property type="molecule type" value="Genomic_DNA"/>
</dbReference>
<sequence>MVKYISAKQLHDALNNNEPLNIIDVRERMEFAMGHVPTAVNLPLSEFVSGYQVLDKDKTYYIICQSGARSEQASFFLDDQGYKVVNVDGGTSAWPGALEY</sequence>
<feature type="domain" description="Rhodanese" evidence="1">
    <location>
        <begin position="16"/>
        <end position="100"/>
    </location>
</feature>
<accession>A0A1H0MR93</accession>
<dbReference type="Proteomes" id="UP000183816">
    <property type="component" value="Unassembled WGS sequence"/>
</dbReference>
<dbReference type="PROSITE" id="PS50206">
    <property type="entry name" value="RHODANESE_3"/>
    <property type="match status" value="1"/>
</dbReference>
<dbReference type="InterPro" id="IPR001763">
    <property type="entry name" value="Rhodanese-like_dom"/>
</dbReference>
<name>A0A1H0MR93_STREI</name>
<dbReference type="InterPro" id="IPR036873">
    <property type="entry name" value="Rhodanese-like_dom_sf"/>
</dbReference>
<dbReference type="SMART" id="SM00450">
    <property type="entry name" value="RHOD"/>
    <property type="match status" value="1"/>
</dbReference>
<dbReference type="GO" id="GO:0016740">
    <property type="term" value="F:transferase activity"/>
    <property type="evidence" value="ECO:0007669"/>
    <property type="project" value="UniProtKB-KW"/>
</dbReference>
<dbReference type="AlphaFoldDB" id="A0A1H0MR93"/>
<dbReference type="OrthoDB" id="9800872at2"/>
<dbReference type="PANTHER" id="PTHR43031">
    <property type="entry name" value="FAD-DEPENDENT OXIDOREDUCTASE"/>
    <property type="match status" value="1"/>
</dbReference>
<evidence type="ECO:0000313" key="3">
    <source>
        <dbReference type="Proteomes" id="UP000183816"/>
    </source>
</evidence>
<proteinExistence type="predicted"/>
<dbReference type="Pfam" id="PF00581">
    <property type="entry name" value="Rhodanese"/>
    <property type="match status" value="1"/>
</dbReference>
<gene>
    <name evidence="2" type="ORF">SAMN05216347_102448</name>
</gene>